<evidence type="ECO:0000256" key="1">
    <source>
        <dbReference type="ARBA" id="ARBA00004123"/>
    </source>
</evidence>
<evidence type="ECO:0000256" key="2">
    <source>
        <dbReference type="ARBA" id="ARBA00022763"/>
    </source>
</evidence>
<organism evidence="10 11">
    <name type="scientific">Nematostella vectensis</name>
    <name type="common">Starlet sea anemone</name>
    <dbReference type="NCBI Taxonomy" id="45351"/>
    <lineage>
        <taxon>Eukaryota</taxon>
        <taxon>Metazoa</taxon>
        <taxon>Cnidaria</taxon>
        <taxon>Anthozoa</taxon>
        <taxon>Hexacorallia</taxon>
        <taxon>Actiniaria</taxon>
        <taxon>Edwardsiidae</taxon>
        <taxon>Nematostella</taxon>
    </lineage>
</organism>
<keyword evidence="3" id="KW-0238">DNA-binding</keyword>
<evidence type="ECO:0000313" key="11">
    <source>
        <dbReference type="Proteomes" id="UP000001593"/>
    </source>
</evidence>
<dbReference type="PANTHER" id="PTHR32235">
    <property type="entry name" value="NON-HOMOLOGOUS END-JOINING FACTOR 1"/>
    <property type="match status" value="1"/>
</dbReference>
<keyword evidence="4" id="KW-0234">DNA repair</keyword>
<evidence type="ECO:0000256" key="4">
    <source>
        <dbReference type="ARBA" id="ARBA00023204"/>
    </source>
</evidence>
<protein>
    <recommendedName>
        <fullName evidence="7">Non-homologous end-joining factor 1</fullName>
    </recommendedName>
</protein>
<dbReference type="FunCoup" id="A7RY17">
    <property type="interactions" value="6"/>
</dbReference>
<dbReference type="InterPro" id="IPR053829">
    <property type="entry name" value="XLF-like_CC"/>
</dbReference>
<gene>
    <name evidence="10" type="ORF">NEMVEDRAFT_v1g203830</name>
</gene>
<comment type="similarity">
    <text evidence="6">Belongs to the XRCC4-XLF family. XLF subfamily.</text>
</comment>
<dbReference type="HOGENOM" id="CLU_076115_0_0_1"/>
<feature type="domain" description="XLF-like N-terminal" evidence="8">
    <location>
        <begin position="8"/>
        <end position="121"/>
    </location>
</feature>
<dbReference type="OMA" id="IFTHITH"/>
<dbReference type="Gene3D" id="1.10.287.450">
    <property type="entry name" value="Helix hairpin bin"/>
    <property type="match status" value="1"/>
</dbReference>
<dbReference type="AlphaFoldDB" id="A7RY17"/>
<evidence type="ECO:0000256" key="7">
    <source>
        <dbReference type="ARBA" id="ARBA00044529"/>
    </source>
</evidence>
<proteinExistence type="inferred from homology"/>
<dbReference type="InterPro" id="IPR052287">
    <property type="entry name" value="NHEJ_factor"/>
</dbReference>
<feature type="domain" description="XLF-like coiled-coil region" evidence="9">
    <location>
        <begin position="125"/>
        <end position="172"/>
    </location>
</feature>
<dbReference type="InterPro" id="IPR038051">
    <property type="entry name" value="XRCC4-like_N_sf"/>
</dbReference>
<keyword evidence="2" id="KW-0227">DNA damage</keyword>
<dbReference type="Gene3D" id="2.170.210.10">
    <property type="entry name" value="DNA double-strand break repair and VJ recombination XRCC4, N-terminal"/>
    <property type="match status" value="1"/>
</dbReference>
<dbReference type="InParanoid" id="A7RY17"/>
<dbReference type="FunFam" id="2.170.210.10:FF:000001">
    <property type="entry name" value="Non-homologous end-joining factor 1"/>
    <property type="match status" value="1"/>
</dbReference>
<name>A7RY17_NEMVE</name>
<dbReference type="Pfam" id="PF09302">
    <property type="entry name" value="XLF"/>
    <property type="match status" value="1"/>
</dbReference>
<dbReference type="CDD" id="cd22285">
    <property type="entry name" value="HD_XLF_N"/>
    <property type="match status" value="1"/>
</dbReference>
<dbReference type="PhylomeDB" id="A7RY17"/>
<dbReference type="Proteomes" id="UP000001593">
    <property type="component" value="Unassembled WGS sequence"/>
</dbReference>
<dbReference type="eggNOG" id="ENOG502QWAX">
    <property type="taxonomic scope" value="Eukaryota"/>
</dbReference>
<dbReference type="STRING" id="45351.A7RY17"/>
<evidence type="ECO:0000256" key="3">
    <source>
        <dbReference type="ARBA" id="ARBA00023125"/>
    </source>
</evidence>
<dbReference type="GO" id="GO:0032807">
    <property type="term" value="C:DNA ligase IV complex"/>
    <property type="evidence" value="ECO:0000318"/>
    <property type="project" value="GO_Central"/>
</dbReference>
<keyword evidence="11" id="KW-1185">Reference proteome</keyword>
<evidence type="ECO:0000259" key="8">
    <source>
        <dbReference type="Pfam" id="PF09302"/>
    </source>
</evidence>
<keyword evidence="5" id="KW-0539">Nucleus</keyword>
<reference evidence="10 11" key="1">
    <citation type="journal article" date="2007" name="Science">
        <title>Sea anemone genome reveals ancestral eumetazoan gene repertoire and genomic organization.</title>
        <authorList>
            <person name="Putnam N.H."/>
            <person name="Srivastava M."/>
            <person name="Hellsten U."/>
            <person name="Dirks B."/>
            <person name="Chapman J."/>
            <person name="Salamov A."/>
            <person name="Terry A."/>
            <person name="Shapiro H."/>
            <person name="Lindquist E."/>
            <person name="Kapitonov V.V."/>
            <person name="Jurka J."/>
            <person name="Genikhovich G."/>
            <person name="Grigoriev I.V."/>
            <person name="Lucas S.M."/>
            <person name="Steele R.E."/>
            <person name="Finnerty J.R."/>
            <person name="Technau U."/>
            <person name="Martindale M.Q."/>
            <person name="Rokhsar D.S."/>
        </authorList>
    </citation>
    <scope>NUCLEOTIDE SEQUENCE [LARGE SCALE GENOMIC DNA]</scope>
    <source>
        <strain evidence="11">CH2 X CH6</strain>
    </source>
</reference>
<evidence type="ECO:0000259" key="9">
    <source>
        <dbReference type="Pfam" id="PF21928"/>
    </source>
</evidence>
<dbReference type="PANTHER" id="PTHR32235:SF1">
    <property type="entry name" value="NON-HOMOLOGOUS END-JOINING FACTOR 1"/>
    <property type="match status" value="1"/>
</dbReference>
<dbReference type="GO" id="GO:0006303">
    <property type="term" value="P:double-strand break repair via nonhomologous end joining"/>
    <property type="evidence" value="ECO:0000318"/>
    <property type="project" value="GO_Central"/>
</dbReference>
<dbReference type="FunFam" id="1.10.287.450:FF:000003">
    <property type="entry name" value="Non-homologous end-joining factor 1"/>
    <property type="match status" value="1"/>
</dbReference>
<dbReference type="EMBL" id="DS469552">
    <property type="protein sequence ID" value="EDO43563.1"/>
    <property type="molecule type" value="Genomic_DNA"/>
</dbReference>
<dbReference type="GO" id="GO:0045027">
    <property type="term" value="F:DNA end binding"/>
    <property type="evidence" value="ECO:0000318"/>
    <property type="project" value="GO_Central"/>
</dbReference>
<dbReference type="InterPro" id="IPR015381">
    <property type="entry name" value="XLF-like_N"/>
</dbReference>
<comment type="subcellular location">
    <subcellularLocation>
        <location evidence="1">Nucleus</location>
    </subcellularLocation>
</comment>
<accession>A7RY17</accession>
<evidence type="ECO:0000256" key="5">
    <source>
        <dbReference type="ARBA" id="ARBA00023242"/>
    </source>
</evidence>
<evidence type="ECO:0000313" key="10">
    <source>
        <dbReference type="EMBL" id="EDO43563.1"/>
    </source>
</evidence>
<evidence type="ECO:0000256" key="6">
    <source>
        <dbReference type="ARBA" id="ARBA00025747"/>
    </source>
</evidence>
<sequence>MASLECVPWKYFHIQYRDFVVKSSFGDSESSYEIYISDFKRLWFERVEGKDFLHRAKEFNPNLEAEMSFLQKHLKKLVHSQDKETSYDIVVDDIIDDKKLVLRMKTKLQAGVPFVWEFHCTTKAPEHIFTHITHPLLAMVAELQRREQELCRMLTKKDAELADYKDSGYKLSRRNLETQVFNEEEFCKTMLLSPGFPECILHSPRHCFSLSGQDLYQQIMSKKQCLQSAKDMTSDLPVLTYILATLVY</sequence>
<dbReference type="Pfam" id="PF21928">
    <property type="entry name" value="XLF_CC"/>
    <property type="match status" value="1"/>
</dbReference>